<protein>
    <recommendedName>
        <fullName evidence="3">Carbohydrate kinase PfkB domain-containing protein</fullName>
    </recommendedName>
</protein>
<dbReference type="GO" id="GO:0016301">
    <property type="term" value="F:kinase activity"/>
    <property type="evidence" value="ECO:0007669"/>
    <property type="project" value="UniProtKB-KW"/>
</dbReference>
<dbReference type="SUPFAM" id="SSF53613">
    <property type="entry name" value="Ribokinase-like"/>
    <property type="match status" value="1"/>
</dbReference>
<evidence type="ECO:0000259" key="3">
    <source>
        <dbReference type="Pfam" id="PF00294"/>
    </source>
</evidence>
<dbReference type="PANTHER" id="PTHR10584:SF166">
    <property type="entry name" value="RIBOKINASE"/>
    <property type="match status" value="1"/>
</dbReference>
<gene>
    <name evidence="4" type="ORF">ACD_4C00144G0010</name>
</gene>
<name>K2G9E3_9BACT</name>
<organism evidence="4">
    <name type="scientific">uncultured bacterium</name>
    <name type="common">gcode 4</name>
    <dbReference type="NCBI Taxonomy" id="1234023"/>
    <lineage>
        <taxon>Bacteria</taxon>
        <taxon>environmental samples</taxon>
    </lineage>
</organism>
<dbReference type="InterPro" id="IPR029056">
    <property type="entry name" value="Ribokinase-like"/>
</dbReference>
<keyword evidence="2" id="KW-0418">Kinase</keyword>
<sequence>MSILVTWSIAFDYIMDFQDRFKNHILPDKIHILNVSFLINELKKEKWGTATNISYTLSLLWEKPILAGCVWKDYDLDNDLPKNINKKYVLKKESVFTANAHIMTDLDDNQITTFYPWAMMYSWEISINDIKEEIKFAIISPNEPNAMIKYIKECKNKNIKTFFDPGQQITTHSKETLLEVMIFSNYLILNDYELNLYANITWLSENEVINSFEKVIVTLWEKWSVIYEKWSKLDIPVVKVENIVDPTGCWDSFRWGLLKWLNIWLNWEISARIWSLSASYCIQKHWTQNHSFTIGEFENEFEKNFWIKLKLN</sequence>
<reference evidence="4" key="1">
    <citation type="journal article" date="2012" name="Science">
        <title>Fermentation, hydrogen, and sulfur metabolism in multiple uncultivated bacterial phyla.</title>
        <authorList>
            <person name="Wrighton K.C."/>
            <person name="Thomas B.C."/>
            <person name="Sharon I."/>
            <person name="Miller C.S."/>
            <person name="Castelle C.J."/>
            <person name="VerBerkmoes N.C."/>
            <person name="Wilkins M.J."/>
            <person name="Hettich R.L."/>
            <person name="Lipton M.S."/>
            <person name="Williams K.H."/>
            <person name="Long P.E."/>
            <person name="Banfield J.F."/>
        </authorList>
    </citation>
    <scope>NUCLEOTIDE SEQUENCE [LARGE SCALE GENOMIC DNA]</scope>
</reference>
<dbReference type="PANTHER" id="PTHR10584">
    <property type="entry name" value="SUGAR KINASE"/>
    <property type="match status" value="1"/>
</dbReference>
<proteinExistence type="predicted"/>
<keyword evidence="1" id="KW-0808">Transferase</keyword>
<feature type="domain" description="Carbohydrate kinase PfkB" evidence="3">
    <location>
        <begin position="48"/>
        <end position="289"/>
    </location>
</feature>
<evidence type="ECO:0000256" key="1">
    <source>
        <dbReference type="ARBA" id="ARBA00022679"/>
    </source>
</evidence>
<comment type="caution">
    <text evidence="4">The sequence shown here is derived from an EMBL/GenBank/DDBJ whole genome shotgun (WGS) entry which is preliminary data.</text>
</comment>
<dbReference type="EMBL" id="AMFJ01000660">
    <property type="protein sequence ID" value="EKE26784.1"/>
    <property type="molecule type" value="Genomic_DNA"/>
</dbReference>
<evidence type="ECO:0000256" key="2">
    <source>
        <dbReference type="ARBA" id="ARBA00022777"/>
    </source>
</evidence>
<dbReference type="Gene3D" id="3.40.1190.20">
    <property type="match status" value="1"/>
</dbReference>
<dbReference type="InterPro" id="IPR011611">
    <property type="entry name" value="PfkB_dom"/>
</dbReference>
<evidence type="ECO:0000313" key="4">
    <source>
        <dbReference type="EMBL" id="EKE26784.1"/>
    </source>
</evidence>
<dbReference type="AlphaFoldDB" id="K2G9E3"/>
<dbReference type="Pfam" id="PF00294">
    <property type="entry name" value="PfkB"/>
    <property type="match status" value="1"/>
</dbReference>
<accession>K2G9E3</accession>